<dbReference type="EMBL" id="QLUW01000004">
    <property type="protein sequence ID" value="RAP74802.1"/>
    <property type="molecule type" value="Genomic_DNA"/>
</dbReference>
<dbReference type="PANTHER" id="PTHR18964:SF149">
    <property type="entry name" value="BIFUNCTIONAL UDP-N-ACETYLGLUCOSAMINE 2-EPIMERASE_N-ACETYLMANNOSAMINE KINASE"/>
    <property type="match status" value="1"/>
</dbReference>
<comment type="similarity">
    <text evidence="1">Belongs to the ROK (NagC/XylR) family.</text>
</comment>
<dbReference type="SUPFAM" id="SSF53067">
    <property type="entry name" value="Actin-like ATPase domain"/>
    <property type="match status" value="1"/>
</dbReference>
<protein>
    <submittedName>
        <fullName evidence="2">ROK family protein</fullName>
    </submittedName>
</protein>
<evidence type="ECO:0000256" key="1">
    <source>
        <dbReference type="ARBA" id="ARBA00006479"/>
    </source>
</evidence>
<dbReference type="InterPro" id="IPR000600">
    <property type="entry name" value="ROK"/>
</dbReference>
<sequence length="293" mass="31398">MGESVIGVDIGGTNIRVGLLDGRLELIRKETALTGDFRSVDELFGLVQRLIAVVDPEGSARKIGIALPVPWREGTERIVDSTNVPCLEGLSVRQAKGYFPRHQVVLENDVNVIALLESAHGASKGRKHSMYITVSTGIGSGLILNGDIFHGANGYAGEVGGLIVSDNTLEALCSGEALEKASRLLFGEEATAPMLFERYRASDARAAGVVALWVERFSNAIASFMQMFDPEIFVIGGSVIHHNPWLIDEVIESARNKVLDHLKEKIHAVMPAFGPDAGVIGAGYAALNHFKGA</sequence>
<dbReference type="Proteomes" id="UP000249260">
    <property type="component" value="Unassembled WGS sequence"/>
</dbReference>
<dbReference type="PANTHER" id="PTHR18964">
    <property type="entry name" value="ROK (REPRESSOR, ORF, KINASE) FAMILY"/>
    <property type="match status" value="1"/>
</dbReference>
<dbReference type="InterPro" id="IPR043129">
    <property type="entry name" value="ATPase_NBD"/>
</dbReference>
<comment type="caution">
    <text evidence="2">The sequence shown here is derived from an EMBL/GenBank/DDBJ whole genome shotgun (WGS) entry which is preliminary data.</text>
</comment>
<reference evidence="2 3" key="1">
    <citation type="submission" date="2018-06" db="EMBL/GenBank/DDBJ databases">
        <title>Paenibacillus montanisoli sp. nov., isolated from mountain area soil.</title>
        <authorList>
            <person name="Wu M."/>
        </authorList>
    </citation>
    <scope>NUCLEOTIDE SEQUENCE [LARGE SCALE GENOMIC DNA]</scope>
    <source>
        <strain evidence="2 3">RA17</strain>
    </source>
</reference>
<dbReference type="AlphaFoldDB" id="A0A328TYG9"/>
<dbReference type="Gene3D" id="3.30.420.40">
    <property type="match status" value="2"/>
</dbReference>
<accession>A0A328TYG9</accession>
<evidence type="ECO:0000313" key="3">
    <source>
        <dbReference type="Proteomes" id="UP000249260"/>
    </source>
</evidence>
<dbReference type="RefSeq" id="WP_112884589.1">
    <property type="nucleotide sequence ID" value="NZ_QLUW01000004.1"/>
</dbReference>
<keyword evidence="3" id="KW-1185">Reference proteome</keyword>
<evidence type="ECO:0000313" key="2">
    <source>
        <dbReference type="EMBL" id="RAP74802.1"/>
    </source>
</evidence>
<proteinExistence type="inferred from homology"/>
<dbReference type="OrthoDB" id="9810372at2"/>
<gene>
    <name evidence="2" type="ORF">DL346_22455</name>
</gene>
<name>A0A328TYG9_9BACL</name>
<dbReference type="Pfam" id="PF00480">
    <property type="entry name" value="ROK"/>
    <property type="match status" value="1"/>
</dbReference>
<organism evidence="2 3">
    <name type="scientific">Paenibacillus montanisoli</name>
    <dbReference type="NCBI Taxonomy" id="2081970"/>
    <lineage>
        <taxon>Bacteria</taxon>
        <taxon>Bacillati</taxon>
        <taxon>Bacillota</taxon>
        <taxon>Bacilli</taxon>
        <taxon>Bacillales</taxon>
        <taxon>Paenibacillaceae</taxon>
        <taxon>Paenibacillus</taxon>
    </lineage>
</organism>